<protein>
    <submittedName>
        <fullName evidence="2">Uncharacterized protein</fullName>
    </submittedName>
</protein>
<keyword evidence="3" id="KW-1185">Reference proteome</keyword>
<comment type="caution">
    <text evidence="2">The sequence shown here is derived from an EMBL/GenBank/DDBJ whole genome shotgun (WGS) entry which is preliminary data.</text>
</comment>
<proteinExistence type="predicted"/>
<sequence length="230" mass="25289">MDCYIQDSGTVADRLEKAKHQAQHSKQGSKKEIQRAIAKLEKSMKKSTDDKILADARARQADPVFLSSQRLASQAVVGEYTTRGAAPLNDVLWPQGMYGEAAAAGRSLHAFILSTVIVCMSVAADFLANGSRQSNALKSSSRVRAHFMVVRRSLMTETKQLKESMGLECGRKLVSTATKTGKTACRRQDVDDLDRFMRSSTDVDVLLRSRDDWKALQNGQASYGDTNIGQ</sequence>
<dbReference type="GeneID" id="28735276"/>
<evidence type="ECO:0000256" key="1">
    <source>
        <dbReference type="SAM" id="Coils"/>
    </source>
</evidence>
<dbReference type="VEuPathDB" id="FungiDB:AB675_3352"/>
<dbReference type="AlphaFoldDB" id="A0A0N1P0Z0"/>
<evidence type="ECO:0000313" key="3">
    <source>
        <dbReference type="Proteomes" id="UP000038010"/>
    </source>
</evidence>
<reference evidence="2 3" key="1">
    <citation type="submission" date="2015-06" db="EMBL/GenBank/DDBJ databases">
        <title>Draft genome of the ant-associated black yeast Phialophora attae CBS 131958.</title>
        <authorList>
            <person name="Moreno L.F."/>
            <person name="Stielow B.J."/>
            <person name="de Hoog S."/>
            <person name="Vicente V.A."/>
            <person name="Weiss V.A."/>
            <person name="de Vries M."/>
            <person name="Cruz L.M."/>
            <person name="Souza E.M."/>
        </authorList>
    </citation>
    <scope>NUCLEOTIDE SEQUENCE [LARGE SCALE GENOMIC DNA]</scope>
    <source>
        <strain evidence="2 3">CBS 131958</strain>
    </source>
</reference>
<evidence type="ECO:0000313" key="2">
    <source>
        <dbReference type="EMBL" id="KPI39836.1"/>
    </source>
</evidence>
<dbReference type="Proteomes" id="UP000038010">
    <property type="component" value="Unassembled WGS sequence"/>
</dbReference>
<feature type="coiled-coil region" evidence="1">
    <location>
        <begin position="12"/>
        <end position="50"/>
    </location>
</feature>
<dbReference type="EMBL" id="LFJN01000014">
    <property type="protein sequence ID" value="KPI39836.1"/>
    <property type="molecule type" value="Genomic_DNA"/>
</dbReference>
<organism evidence="2 3">
    <name type="scientific">Cyphellophora attinorum</name>
    <dbReference type="NCBI Taxonomy" id="1664694"/>
    <lineage>
        <taxon>Eukaryota</taxon>
        <taxon>Fungi</taxon>
        <taxon>Dikarya</taxon>
        <taxon>Ascomycota</taxon>
        <taxon>Pezizomycotina</taxon>
        <taxon>Eurotiomycetes</taxon>
        <taxon>Chaetothyriomycetidae</taxon>
        <taxon>Chaetothyriales</taxon>
        <taxon>Cyphellophoraceae</taxon>
        <taxon>Cyphellophora</taxon>
    </lineage>
</organism>
<name>A0A0N1P0Z0_9EURO</name>
<keyword evidence="1" id="KW-0175">Coiled coil</keyword>
<accession>A0A0N1P0Z0</accession>
<gene>
    <name evidence="2" type="ORF">AB675_3352</name>
</gene>
<dbReference type="RefSeq" id="XP_017999799.1">
    <property type="nucleotide sequence ID" value="XM_018143396.1"/>
</dbReference>